<evidence type="ECO:0000259" key="12">
    <source>
        <dbReference type="Pfam" id="PF02225"/>
    </source>
</evidence>
<reference evidence="15" key="1">
    <citation type="submission" date="2015-08" db="EMBL/GenBank/DDBJ databases">
        <title>Genome sequencing project for genomic taxonomy and phylogenomics of Bacillus-like bacteria.</title>
        <authorList>
            <person name="Liu B."/>
            <person name="Wang J."/>
            <person name="Zhu Y."/>
            <person name="Liu G."/>
            <person name="Chen Q."/>
            <person name="Chen Z."/>
            <person name="Lan J."/>
            <person name="Che J."/>
            <person name="Ge C."/>
            <person name="Shi H."/>
            <person name="Pan Z."/>
            <person name="Liu X."/>
        </authorList>
    </citation>
    <scope>NUCLEOTIDE SEQUENCE [LARGE SCALE GENOMIC DNA]</scope>
    <source>
        <strain evidence="15">FJAT-4402</strain>
    </source>
</reference>
<organism evidence="14 15">
    <name type="scientific">Bacillus gobiensis</name>
    <dbReference type="NCBI Taxonomy" id="1441095"/>
    <lineage>
        <taxon>Bacteria</taxon>
        <taxon>Bacillati</taxon>
        <taxon>Bacillota</taxon>
        <taxon>Bacilli</taxon>
        <taxon>Bacillales</taxon>
        <taxon>Bacillaceae</taxon>
        <taxon>Bacillus</taxon>
    </lineage>
</organism>
<dbReference type="Gene3D" id="3.50.30.30">
    <property type="match status" value="1"/>
</dbReference>
<dbReference type="PANTHER" id="PTHR43806:SF65">
    <property type="entry name" value="SERINE PROTEASE APRX"/>
    <property type="match status" value="1"/>
</dbReference>
<dbReference type="SUPFAM" id="SSF52743">
    <property type="entry name" value="Subtilisin-like"/>
    <property type="match status" value="1"/>
</dbReference>
<feature type="active site" description="Charge relay system" evidence="8 9">
    <location>
        <position position="534"/>
    </location>
</feature>
<dbReference type="CDD" id="cd07474">
    <property type="entry name" value="Peptidases_S8_subtilisin_Vpr-like"/>
    <property type="match status" value="1"/>
</dbReference>
<accession>A0A0M4FVX5</accession>
<dbReference type="RefSeq" id="WP_053604617.1">
    <property type="nucleotide sequence ID" value="NZ_CP012600.1"/>
</dbReference>
<dbReference type="InterPro" id="IPR036852">
    <property type="entry name" value="Peptidase_S8/S53_dom_sf"/>
</dbReference>
<keyword evidence="7 9" id="KW-0720">Serine protease</keyword>
<reference evidence="14 15" key="2">
    <citation type="journal article" date="2016" name="Int. J. Syst. Evol. Microbiol.">
        <title>Bacillus gobiensis sp. nov., isolated from a soil sample.</title>
        <authorList>
            <person name="Liu B."/>
            <person name="Liu G.H."/>
            <person name="Cetin S."/>
            <person name="Schumann P."/>
            <person name="Pan Z.Z."/>
            <person name="Chen Q.Q."/>
        </authorList>
    </citation>
    <scope>NUCLEOTIDE SEQUENCE [LARGE SCALE GENOMIC DNA]</scope>
    <source>
        <strain evidence="14 15">FJAT-4402</strain>
    </source>
</reference>
<proteinExistence type="inferred from homology"/>
<evidence type="ECO:0000256" key="3">
    <source>
        <dbReference type="ARBA" id="ARBA00022525"/>
    </source>
</evidence>
<evidence type="ECO:0000256" key="6">
    <source>
        <dbReference type="ARBA" id="ARBA00022801"/>
    </source>
</evidence>
<dbReference type="InterPro" id="IPR023828">
    <property type="entry name" value="Peptidase_S8_Ser-AS"/>
</dbReference>
<evidence type="ECO:0000256" key="10">
    <source>
        <dbReference type="RuleBase" id="RU003355"/>
    </source>
</evidence>
<comment type="similarity">
    <text evidence="1 9 10">Belongs to the peptidase S8 family.</text>
</comment>
<dbReference type="InterPro" id="IPR000209">
    <property type="entry name" value="Peptidase_S8/S53_dom"/>
</dbReference>
<evidence type="ECO:0000259" key="13">
    <source>
        <dbReference type="Pfam" id="PF05922"/>
    </source>
</evidence>
<dbReference type="Pfam" id="PF02225">
    <property type="entry name" value="PA"/>
    <property type="match status" value="1"/>
</dbReference>
<dbReference type="Gene3D" id="3.40.50.200">
    <property type="entry name" value="Peptidase S8/S53 domain"/>
    <property type="match status" value="1"/>
</dbReference>
<evidence type="ECO:0000313" key="15">
    <source>
        <dbReference type="Proteomes" id="UP000067625"/>
    </source>
</evidence>
<dbReference type="STRING" id="1441095.AM592_15340"/>
<evidence type="ECO:0000256" key="5">
    <source>
        <dbReference type="ARBA" id="ARBA00022729"/>
    </source>
</evidence>
<evidence type="ECO:0000256" key="2">
    <source>
        <dbReference type="ARBA" id="ARBA00022512"/>
    </source>
</evidence>
<dbReference type="PRINTS" id="PR00723">
    <property type="entry name" value="SUBTILISIN"/>
</dbReference>
<dbReference type="GO" id="GO:0004252">
    <property type="term" value="F:serine-type endopeptidase activity"/>
    <property type="evidence" value="ECO:0007669"/>
    <property type="project" value="UniProtKB-UniRule"/>
</dbReference>
<dbReference type="PROSITE" id="PS51892">
    <property type="entry name" value="SUBTILASE"/>
    <property type="match status" value="1"/>
</dbReference>
<dbReference type="AlphaFoldDB" id="A0A0M4FVX5"/>
<dbReference type="InterPro" id="IPR034213">
    <property type="entry name" value="S8_Vpr-like"/>
</dbReference>
<dbReference type="EMBL" id="CP012600">
    <property type="protein sequence ID" value="ALC82805.1"/>
    <property type="molecule type" value="Genomic_DNA"/>
</dbReference>
<dbReference type="InterPro" id="IPR010259">
    <property type="entry name" value="S8pro/Inhibitor_I9"/>
</dbReference>
<dbReference type="Pfam" id="PF00082">
    <property type="entry name" value="Peptidase_S8"/>
    <property type="match status" value="1"/>
</dbReference>
<feature type="domain" description="PA" evidence="12">
    <location>
        <begin position="389"/>
        <end position="461"/>
    </location>
</feature>
<evidence type="ECO:0000256" key="7">
    <source>
        <dbReference type="ARBA" id="ARBA00022825"/>
    </source>
</evidence>
<dbReference type="GO" id="GO:0006508">
    <property type="term" value="P:proteolysis"/>
    <property type="evidence" value="ECO:0007669"/>
    <property type="project" value="UniProtKB-KW"/>
</dbReference>
<feature type="active site" description="Charge relay system" evidence="8 9">
    <location>
        <position position="233"/>
    </location>
</feature>
<evidence type="ECO:0000256" key="8">
    <source>
        <dbReference type="PIRSR" id="PIRSR615500-1"/>
    </source>
</evidence>
<dbReference type="Proteomes" id="UP000067625">
    <property type="component" value="Chromosome"/>
</dbReference>
<name>A0A0M4FVX5_9BACI</name>
<dbReference type="InterPro" id="IPR003137">
    <property type="entry name" value="PA_domain"/>
</dbReference>
<protein>
    <submittedName>
        <fullName evidence="14">Peptidase S8</fullName>
    </submittedName>
</protein>
<keyword evidence="15" id="KW-1185">Reference proteome</keyword>
<dbReference type="PATRIC" id="fig|1441095.3.peg.3382"/>
<keyword evidence="6 9" id="KW-0378">Hydrolase</keyword>
<dbReference type="InterPro" id="IPR022398">
    <property type="entry name" value="Peptidase_S8_His-AS"/>
</dbReference>
<dbReference type="CDD" id="cd02133">
    <property type="entry name" value="PA_C5a_like"/>
    <property type="match status" value="1"/>
</dbReference>
<dbReference type="PROSITE" id="PS00138">
    <property type="entry name" value="SUBTILASE_SER"/>
    <property type="match status" value="1"/>
</dbReference>
<dbReference type="InterPro" id="IPR015500">
    <property type="entry name" value="Peptidase_S8_subtilisin-rel"/>
</dbReference>
<sequence>MKKSLIKYSTFFIALVFVLSTFIPGVQALSVSAQASTELNKAKIFGEIDTTSDKQTTVMVELKEKSMVEAKKTGKKQTKATLKAARDTAKNKAAKSVRNGKVNREYEHVFSGFSMKLPASEVPKLLAIEEIKAVYPNVEYTTDDIKGGDVAVPQDAVSPQMDKSAPYIGADKAWESGYTGKGVTVAVIDTGVDYTHPDLKNNFGAYKGYDFVDNDYSPQETPVGDPRGEATQHGSHVAGTVAANGTIKGVAPDASLLAYRVLGPGGSGSTEDVVAGIERAVLDGADVMNLSLGNSLNNPDWATSIALDWAMSEGVAAVTSNGNSGPDNWTVGSPGTSREAISVGATQLPFTEYSVNFAPYASAKVMGYNNEDDIGTLNNKDVELVFAGIGDKSDFEGLDVEGKVAVVQRGVLPFVDKSDNAKAAGAIGVVVYNNVPGEIAPNVPGISLPTIKLSKEDGEALVSDMNNGNTSANFSFAVEREVGELMADFSSRGPVIDSWMIKPDISAPGVNIVSTVPTHDPANPYGYASMQGTSMASPHVAGAVALLKEAKPEWTVDKLKATLMNTADKLTDPDGNIYPHNTQGTGSVRIVDAINTETIVSPATYSFGTYMKDKGKQTKRHSFTIENLSNIRKAYTMEYTFEGEGANGIKIKGTTDRVVVPANKKGKAHMSVQVNAKKAKAGTYEGNILVREGGKIVVEVPTLLIVKEPDYPRVTSVEVLPGVTEGSYAIEAYYPGGAEETAFLVYDAELNFIGEAGTYKKVGKGYQTFNWDGKVNGTDDLAPGEYYLLAYAIKAGKSSQVLTEEPFIVE</sequence>
<dbReference type="Pfam" id="PF05922">
    <property type="entry name" value="Inhibitor_I9"/>
    <property type="match status" value="1"/>
</dbReference>
<dbReference type="OrthoDB" id="9798386at2"/>
<evidence type="ECO:0000256" key="4">
    <source>
        <dbReference type="ARBA" id="ARBA00022670"/>
    </source>
</evidence>
<keyword evidence="5" id="KW-0732">Signal</keyword>
<feature type="active site" description="Charge relay system" evidence="8 9">
    <location>
        <position position="189"/>
    </location>
</feature>
<evidence type="ECO:0000313" key="14">
    <source>
        <dbReference type="EMBL" id="ALC82805.1"/>
    </source>
</evidence>
<evidence type="ECO:0000256" key="9">
    <source>
        <dbReference type="PROSITE-ProRule" id="PRU01240"/>
    </source>
</evidence>
<dbReference type="InterPro" id="IPR023827">
    <property type="entry name" value="Peptidase_S8_Asp-AS"/>
</dbReference>
<keyword evidence="2" id="KW-0134">Cell wall</keyword>
<evidence type="ECO:0000259" key="11">
    <source>
        <dbReference type="Pfam" id="PF00082"/>
    </source>
</evidence>
<dbReference type="InterPro" id="IPR050131">
    <property type="entry name" value="Peptidase_S8_subtilisin-like"/>
</dbReference>
<dbReference type="InterPro" id="IPR046450">
    <property type="entry name" value="PA_dom_sf"/>
</dbReference>
<dbReference type="PANTHER" id="PTHR43806">
    <property type="entry name" value="PEPTIDASE S8"/>
    <property type="match status" value="1"/>
</dbReference>
<dbReference type="PROSITE" id="PS00136">
    <property type="entry name" value="SUBTILASE_ASP"/>
    <property type="match status" value="1"/>
</dbReference>
<gene>
    <name evidence="14" type="ORF">AM592_15340</name>
</gene>
<keyword evidence="4 9" id="KW-0645">Protease</keyword>
<keyword evidence="3" id="KW-0964">Secreted</keyword>
<feature type="domain" description="Peptidase S8/S53" evidence="11">
    <location>
        <begin position="180"/>
        <end position="586"/>
    </location>
</feature>
<dbReference type="SUPFAM" id="SSF52025">
    <property type="entry name" value="PA domain"/>
    <property type="match status" value="1"/>
</dbReference>
<feature type="domain" description="Inhibitor I9" evidence="13">
    <location>
        <begin position="59"/>
        <end position="142"/>
    </location>
</feature>
<evidence type="ECO:0000256" key="1">
    <source>
        <dbReference type="ARBA" id="ARBA00011073"/>
    </source>
</evidence>
<dbReference type="PROSITE" id="PS00137">
    <property type="entry name" value="SUBTILASE_HIS"/>
    <property type="match status" value="1"/>
</dbReference>